<dbReference type="Proteomes" id="UP001152447">
    <property type="component" value="Unassembled WGS sequence"/>
</dbReference>
<dbReference type="AlphaFoldDB" id="A0A9W4QWJ8"/>
<proteinExistence type="predicted"/>
<feature type="region of interest" description="Disordered" evidence="1">
    <location>
        <begin position="36"/>
        <end position="58"/>
    </location>
</feature>
<evidence type="ECO:0000313" key="2">
    <source>
        <dbReference type="EMBL" id="CAH9056423.1"/>
    </source>
</evidence>
<gene>
    <name evidence="2" type="ORF">PSEHALCIP103_01453</name>
</gene>
<comment type="caution">
    <text evidence="2">The sequence shown here is derived from an EMBL/GenBank/DDBJ whole genome shotgun (WGS) entry which is preliminary data.</text>
</comment>
<sequence length="58" mass="6448">MFANNNSDLNGSIDMTGDVTRFNLANQSYDASILPDTISPQTWAPEYNPDSDEESYLT</sequence>
<keyword evidence="3" id="KW-1185">Reference proteome</keyword>
<evidence type="ECO:0000313" key="3">
    <source>
        <dbReference type="Proteomes" id="UP001152447"/>
    </source>
</evidence>
<protein>
    <submittedName>
        <fullName evidence="2">Uncharacterized protein</fullName>
    </submittedName>
</protein>
<dbReference type="EMBL" id="CAMAPB010000016">
    <property type="protein sequence ID" value="CAH9056423.1"/>
    <property type="molecule type" value="Genomic_DNA"/>
</dbReference>
<feature type="compositionally biased region" description="Acidic residues" evidence="1">
    <location>
        <begin position="49"/>
        <end position="58"/>
    </location>
</feature>
<reference evidence="2" key="1">
    <citation type="submission" date="2022-07" db="EMBL/GenBank/DDBJ databases">
        <authorList>
            <person name="Criscuolo A."/>
        </authorList>
    </citation>
    <scope>NUCLEOTIDE SEQUENCE</scope>
    <source>
        <strain evidence="2">CIP103197</strain>
    </source>
</reference>
<accession>A0A9W4QWJ8</accession>
<organism evidence="2 3">
    <name type="scientific">Pseudoalteromonas haloplanktis</name>
    <name type="common">Alteromonas haloplanktis</name>
    <dbReference type="NCBI Taxonomy" id="228"/>
    <lineage>
        <taxon>Bacteria</taxon>
        <taxon>Pseudomonadati</taxon>
        <taxon>Pseudomonadota</taxon>
        <taxon>Gammaproteobacteria</taxon>
        <taxon>Alteromonadales</taxon>
        <taxon>Pseudoalteromonadaceae</taxon>
        <taxon>Pseudoalteromonas</taxon>
    </lineage>
</organism>
<evidence type="ECO:0000256" key="1">
    <source>
        <dbReference type="SAM" id="MobiDB-lite"/>
    </source>
</evidence>
<name>A0A9W4QWJ8_PSEHA</name>